<comment type="similarity">
    <text evidence="1">Belongs to the prokaryotic/mitochondrial release factor family.</text>
</comment>
<dbReference type="Gene3D" id="3.30.160.20">
    <property type="match status" value="1"/>
</dbReference>
<dbReference type="PANTHER" id="PTHR47814">
    <property type="entry name" value="PEPTIDYL-TRNA HYDROLASE ARFB"/>
    <property type="match status" value="1"/>
</dbReference>
<dbReference type="PANTHER" id="PTHR47814:SF1">
    <property type="entry name" value="PEPTIDYL-TRNA HYDROLASE ARFB"/>
    <property type="match status" value="1"/>
</dbReference>
<evidence type="ECO:0000313" key="4">
    <source>
        <dbReference type="EMBL" id="MBG6137302.1"/>
    </source>
</evidence>
<accession>A0A8J7GIG3</accession>
<dbReference type="NCBIfam" id="NF006718">
    <property type="entry name" value="PRK09256.1"/>
    <property type="match status" value="1"/>
</dbReference>
<dbReference type="InterPro" id="IPR000352">
    <property type="entry name" value="Pep_chain_release_fac_I"/>
</dbReference>
<dbReference type="RefSeq" id="WP_197004183.1">
    <property type="nucleotide sequence ID" value="NZ_BONS01000020.1"/>
</dbReference>
<evidence type="ECO:0000313" key="5">
    <source>
        <dbReference type="Proteomes" id="UP000622552"/>
    </source>
</evidence>
<dbReference type="Pfam" id="PF00472">
    <property type="entry name" value="RF-1"/>
    <property type="match status" value="1"/>
</dbReference>
<keyword evidence="5" id="KW-1185">Reference proteome</keyword>
<comment type="caution">
    <text evidence="4">The sequence shown here is derived from an EMBL/GenBank/DDBJ whole genome shotgun (WGS) entry which is preliminary data.</text>
</comment>
<evidence type="ECO:0000256" key="2">
    <source>
        <dbReference type="SAM" id="MobiDB-lite"/>
    </source>
</evidence>
<dbReference type="SUPFAM" id="SSF75620">
    <property type="entry name" value="Release factor"/>
    <property type="match status" value="1"/>
</dbReference>
<evidence type="ECO:0000259" key="3">
    <source>
        <dbReference type="Pfam" id="PF00472"/>
    </source>
</evidence>
<name>A0A8J7GIG3_9ACTN</name>
<dbReference type="Proteomes" id="UP000622552">
    <property type="component" value="Unassembled WGS sequence"/>
</dbReference>
<dbReference type="GO" id="GO:0003747">
    <property type="term" value="F:translation release factor activity"/>
    <property type="evidence" value="ECO:0007669"/>
    <property type="project" value="InterPro"/>
</dbReference>
<dbReference type="EMBL" id="JADOUF010000001">
    <property type="protein sequence ID" value="MBG6137302.1"/>
    <property type="molecule type" value="Genomic_DNA"/>
</dbReference>
<gene>
    <name evidence="4" type="ORF">IW245_003496</name>
</gene>
<sequence>MEDRLRVTGTVALPRAELQWKFSRSGGPGGQSVNTADSKAELRFDLVNSTAIPDYLKARALDRLGDRLIEGSLVIVASEQRSQLQNRRAAEARLVNLLADALAPPAAPRRPTKIPRGAIQARLRNKKARADIKKSRRDRGE</sequence>
<protein>
    <submittedName>
        <fullName evidence="4">Ribosome-associated protein</fullName>
    </submittedName>
</protein>
<reference evidence="4" key="1">
    <citation type="submission" date="2020-11" db="EMBL/GenBank/DDBJ databases">
        <title>Sequencing the genomes of 1000 actinobacteria strains.</title>
        <authorList>
            <person name="Klenk H.-P."/>
        </authorList>
    </citation>
    <scope>NUCLEOTIDE SEQUENCE</scope>
    <source>
        <strain evidence="4">DSM 45356</strain>
    </source>
</reference>
<dbReference type="GO" id="GO:0072344">
    <property type="term" value="P:rescue of stalled ribosome"/>
    <property type="evidence" value="ECO:0007669"/>
    <property type="project" value="TreeGrafter"/>
</dbReference>
<feature type="compositionally biased region" description="Basic and acidic residues" evidence="2">
    <location>
        <begin position="128"/>
        <end position="141"/>
    </location>
</feature>
<dbReference type="GO" id="GO:0043022">
    <property type="term" value="F:ribosome binding"/>
    <property type="evidence" value="ECO:0007669"/>
    <property type="project" value="TreeGrafter"/>
</dbReference>
<organism evidence="4 5">
    <name type="scientific">Longispora fulva</name>
    <dbReference type="NCBI Taxonomy" id="619741"/>
    <lineage>
        <taxon>Bacteria</taxon>
        <taxon>Bacillati</taxon>
        <taxon>Actinomycetota</taxon>
        <taxon>Actinomycetes</taxon>
        <taxon>Micromonosporales</taxon>
        <taxon>Micromonosporaceae</taxon>
        <taxon>Longispora</taxon>
    </lineage>
</organism>
<feature type="region of interest" description="Disordered" evidence="2">
    <location>
        <begin position="105"/>
        <end position="141"/>
    </location>
</feature>
<dbReference type="InterPro" id="IPR045853">
    <property type="entry name" value="Pep_chain_release_fac_I_sf"/>
</dbReference>
<evidence type="ECO:0000256" key="1">
    <source>
        <dbReference type="ARBA" id="ARBA00010835"/>
    </source>
</evidence>
<dbReference type="AlphaFoldDB" id="A0A8J7GIG3"/>
<proteinExistence type="inferred from homology"/>
<dbReference type="GO" id="GO:0004045">
    <property type="term" value="F:peptidyl-tRNA hydrolase activity"/>
    <property type="evidence" value="ECO:0007669"/>
    <property type="project" value="TreeGrafter"/>
</dbReference>
<feature type="domain" description="Prokaryotic-type class I peptide chain release factors" evidence="3">
    <location>
        <begin position="11"/>
        <end position="136"/>
    </location>
</feature>